<dbReference type="PANTHER" id="PTHR14095:SF0">
    <property type="entry name" value="MIP22305P"/>
    <property type="match status" value="1"/>
</dbReference>
<dbReference type="Gene3D" id="1.10.238.220">
    <property type="match status" value="1"/>
</dbReference>
<accession>A0A0K0EUA2</accession>
<keyword evidence="5" id="KW-1185">Reference proteome</keyword>
<dbReference type="GO" id="GO:0000159">
    <property type="term" value="C:protein phosphatase type 2A complex"/>
    <property type="evidence" value="ECO:0007669"/>
    <property type="project" value="TreeGrafter"/>
</dbReference>
<keyword evidence="1" id="KW-0479">Metal-binding</keyword>
<dbReference type="Gene3D" id="1.10.238.10">
    <property type="entry name" value="EF-hand"/>
    <property type="match status" value="1"/>
</dbReference>
<dbReference type="PROSITE" id="PS50222">
    <property type="entry name" value="EF_HAND_2"/>
    <property type="match status" value="1"/>
</dbReference>
<protein>
    <submittedName>
        <fullName evidence="6">EF-hand domain-containing protein</fullName>
    </submittedName>
</protein>
<dbReference type="InterPro" id="IPR002048">
    <property type="entry name" value="EF_hand_dom"/>
</dbReference>
<dbReference type="PROSITE" id="PS00018">
    <property type="entry name" value="EF_HAND_1"/>
    <property type="match status" value="2"/>
</dbReference>
<dbReference type="Pfam" id="PF13499">
    <property type="entry name" value="EF-hand_7"/>
    <property type="match status" value="1"/>
</dbReference>
<dbReference type="FunFam" id="1.10.238.10:FF:000025">
    <property type="entry name" value="serine/threonine-protein phosphatase 2A regulatory subunit B'' subunit alpha"/>
    <property type="match status" value="1"/>
</dbReference>
<reference evidence="6" key="2">
    <citation type="submission" date="2015-08" db="UniProtKB">
        <authorList>
            <consortium name="WormBaseParasite"/>
        </authorList>
    </citation>
    <scope>IDENTIFICATION</scope>
</reference>
<sequence>MSTNNRGIGQLDLSLLETSAEGLKFSRKNIEAFLNNLKVVAESLKIRSSQSYDIDMAFESISDLNSSFQYIPNDEPVVGIESLNLYDKDNTLDDNKNVTPQRNGHRSNRNDINDIQNSSSTPNSPKPPISPRSIKESKIISEINVFLKSPRKMEDEFDEATVVRQFSQISQCAADESKENIRNLCSKISHLNNPYETGDNNAVPSFYFPYGRPPQFADETELSNAIDQVFKRFPEKVIQAKDFDQVCVAIGKPNMWSKILVNGCLGKDTSDSDVVSYEEFKTYWLKLTSECFDDASIFIRLLVDGASSDSDNTSKKKYVVAEDFKPLIRHVVYTIRDLDVLKNAPIFHSVYIDTVITRIFWRVSRTWLGKITAGELRKSNFLDIYGSLDKIENINDERYFFSYIHFYVIYCKFWELDEDHDMMITPDDFVKYSDGALPSRVIDRIFKVNQYLKRHSKNEDVLESLDYSDFTLFLLADENKRHNKSLEYWFRILDINGDGRLSFDEMMHFHEEVIKNVRIRIADCKSMKDTLCHAFDMISPVNDHYITLNDIKRSKIGHKFYNMFININKFIEQELTDGEVPQSCDDTDIDIVEWDSFCSKHYEMITDDNDDSFNCGDDEENLNSLEIDSDNSTNGN</sequence>
<dbReference type="PANTHER" id="PTHR14095">
    <property type="entry name" value="PHOSPHATASE 2A REGULATORY SUBUNIT-RELATED"/>
    <property type="match status" value="1"/>
</dbReference>
<dbReference type="InterPro" id="IPR041534">
    <property type="entry name" value="EF-hand_13"/>
</dbReference>
<feature type="region of interest" description="Disordered" evidence="3">
    <location>
        <begin position="89"/>
        <end position="134"/>
    </location>
</feature>
<evidence type="ECO:0000313" key="6">
    <source>
        <dbReference type="WBParaSite" id="SVE_0009500.1"/>
    </source>
</evidence>
<evidence type="ECO:0000256" key="2">
    <source>
        <dbReference type="ARBA" id="ARBA00022837"/>
    </source>
</evidence>
<name>A0A0K0EUA2_STRVS</name>
<dbReference type="Proteomes" id="UP000035680">
    <property type="component" value="Unassembled WGS sequence"/>
</dbReference>
<dbReference type="GO" id="GO:0005509">
    <property type="term" value="F:calcium ion binding"/>
    <property type="evidence" value="ECO:0007669"/>
    <property type="project" value="InterPro"/>
</dbReference>
<dbReference type="STRING" id="75913.A0A0K0EUA2"/>
<reference evidence="5" key="1">
    <citation type="submission" date="2014-07" db="EMBL/GenBank/DDBJ databases">
        <authorList>
            <person name="Martin A.A"/>
            <person name="De Silva N."/>
        </authorList>
    </citation>
    <scope>NUCLEOTIDE SEQUENCE</scope>
</reference>
<dbReference type="WBParaSite" id="SVE_0009500.1">
    <property type="protein sequence ID" value="SVE_0009500.1"/>
    <property type="gene ID" value="SVE_0009500"/>
</dbReference>
<dbReference type="Pfam" id="PF17958">
    <property type="entry name" value="EF-hand_13"/>
    <property type="match status" value="1"/>
</dbReference>
<feature type="domain" description="EF-hand" evidence="4">
    <location>
        <begin position="481"/>
        <end position="516"/>
    </location>
</feature>
<evidence type="ECO:0000256" key="1">
    <source>
        <dbReference type="ARBA" id="ARBA00022723"/>
    </source>
</evidence>
<dbReference type="SUPFAM" id="SSF47473">
    <property type="entry name" value="EF-hand"/>
    <property type="match status" value="2"/>
</dbReference>
<dbReference type="Gene3D" id="1.10.238.230">
    <property type="match status" value="1"/>
</dbReference>
<dbReference type="InterPro" id="IPR011992">
    <property type="entry name" value="EF-hand-dom_pair"/>
</dbReference>
<dbReference type="InterPro" id="IPR018247">
    <property type="entry name" value="EF_Hand_1_Ca_BS"/>
</dbReference>
<dbReference type="GO" id="GO:0019888">
    <property type="term" value="F:protein phosphatase regulator activity"/>
    <property type="evidence" value="ECO:0007669"/>
    <property type="project" value="TreeGrafter"/>
</dbReference>
<keyword evidence="2" id="KW-0106">Calcium</keyword>
<dbReference type="AlphaFoldDB" id="A0A0K0EUA2"/>
<evidence type="ECO:0000259" key="4">
    <source>
        <dbReference type="PROSITE" id="PS50222"/>
    </source>
</evidence>
<evidence type="ECO:0000256" key="3">
    <source>
        <dbReference type="SAM" id="MobiDB-lite"/>
    </source>
</evidence>
<organism evidence="5 6">
    <name type="scientific">Strongyloides venezuelensis</name>
    <name type="common">Threadworm</name>
    <dbReference type="NCBI Taxonomy" id="75913"/>
    <lineage>
        <taxon>Eukaryota</taxon>
        <taxon>Metazoa</taxon>
        <taxon>Ecdysozoa</taxon>
        <taxon>Nematoda</taxon>
        <taxon>Chromadorea</taxon>
        <taxon>Rhabditida</taxon>
        <taxon>Tylenchina</taxon>
        <taxon>Panagrolaimomorpha</taxon>
        <taxon>Strongyloidoidea</taxon>
        <taxon>Strongyloididae</taxon>
        <taxon>Strongyloides</taxon>
    </lineage>
</organism>
<evidence type="ECO:0000313" key="5">
    <source>
        <dbReference type="Proteomes" id="UP000035680"/>
    </source>
</evidence>
<proteinExistence type="predicted"/>